<evidence type="ECO:0000313" key="4">
    <source>
        <dbReference type="Proteomes" id="UP000265515"/>
    </source>
</evidence>
<dbReference type="OMA" id="KWYSYNE"/>
<sequence>MEAGRKSTAGKHPLIELDPDEQEKEKEKVGMKKPLFPKGKKLKAKQDVMDAFEEELGPIKLSDPRLAAKQRALSRKEKEANIDSRDVAGPGALAVGEEEFEGDEGVDDEGTVFEPFNLRQERKEGFFDDAGNYVEYRWEAEAKDAWLETAEVDTKYAEKAAAKAAAYAKMEEESEGELSTAELAGIKRRISDALQPGESVLDALRRLGGGPRSQGAGRGRGGGQVGRGHGADRMSPANKVLFDQLTEDAMKLLQNGELGVYSDHKETFQREAEGYEALQRIRAGGKTEQGNNVAIRSSGTEIELAKTETTRSQTNDDRSADAHAKDVNDRGAKTAEATVSPSAANPSMDMFADSDDEAEQATGVGNKNDDDATTSSAKGGVVDEKAPGPESLGTSESSVDGRRGGGAFPEDGSGYVYDESTGYYYNAELGYYYDAKTGLYGSSILGTWYHYDETTQNYVEVGGALGGSE</sequence>
<feature type="region of interest" description="Disordered" evidence="1">
    <location>
        <begin position="205"/>
        <end position="234"/>
    </location>
</feature>
<feature type="compositionally biased region" description="Basic and acidic residues" evidence="1">
    <location>
        <begin position="74"/>
        <end position="86"/>
    </location>
</feature>
<evidence type="ECO:0000256" key="1">
    <source>
        <dbReference type="SAM" id="MobiDB-lite"/>
    </source>
</evidence>
<feature type="compositionally biased region" description="Gly residues" evidence="1">
    <location>
        <begin position="207"/>
        <end position="228"/>
    </location>
</feature>
<feature type="domain" description="OCRE" evidence="2">
    <location>
        <begin position="412"/>
        <end position="461"/>
    </location>
</feature>
<keyword evidence="4" id="KW-1185">Reference proteome</keyword>
<dbReference type="Pfam" id="PF17780">
    <property type="entry name" value="OCRE"/>
    <property type="match status" value="1"/>
</dbReference>
<dbReference type="InterPro" id="IPR041591">
    <property type="entry name" value="OCRE"/>
</dbReference>
<dbReference type="InterPro" id="IPR035623">
    <property type="entry name" value="SUA-like_OCRE"/>
</dbReference>
<dbReference type="CDD" id="cd16166">
    <property type="entry name" value="OCRE_SUA_like"/>
    <property type="match status" value="1"/>
</dbReference>
<evidence type="ECO:0000313" key="3">
    <source>
        <dbReference type="EMBL" id="GBG80949.1"/>
    </source>
</evidence>
<reference evidence="3 4" key="1">
    <citation type="journal article" date="2018" name="Cell">
        <title>The Chara Genome: Secondary Complexity and Implications for Plant Terrestrialization.</title>
        <authorList>
            <person name="Nishiyama T."/>
            <person name="Sakayama H."/>
            <person name="Vries J.D."/>
            <person name="Buschmann H."/>
            <person name="Saint-Marcoux D."/>
            <person name="Ullrich K.K."/>
            <person name="Haas F.B."/>
            <person name="Vanderstraeten L."/>
            <person name="Becker D."/>
            <person name="Lang D."/>
            <person name="Vosolsobe S."/>
            <person name="Rombauts S."/>
            <person name="Wilhelmsson P.K.I."/>
            <person name="Janitza P."/>
            <person name="Kern R."/>
            <person name="Heyl A."/>
            <person name="Rumpler F."/>
            <person name="Villalobos L.I.A.C."/>
            <person name="Clay J.M."/>
            <person name="Skokan R."/>
            <person name="Toyoda A."/>
            <person name="Suzuki Y."/>
            <person name="Kagoshima H."/>
            <person name="Schijlen E."/>
            <person name="Tajeshwar N."/>
            <person name="Catarino B."/>
            <person name="Hetherington A.J."/>
            <person name="Saltykova A."/>
            <person name="Bonnot C."/>
            <person name="Breuninger H."/>
            <person name="Symeonidi A."/>
            <person name="Radhakrishnan G.V."/>
            <person name="Van Nieuwerburgh F."/>
            <person name="Deforce D."/>
            <person name="Chang C."/>
            <person name="Karol K.G."/>
            <person name="Hedrich R."/>
            <person name="Ulvskov P."/>
            <person name="Glockner G."/>
            <person name="Delwiche C.F."/>
            <person name="Petrasek J."/>
            <person name="Van de Peer Y."/>
            <person name="Friml J."/>
            <person name="Beilby M."/>
            <person name="Dolan L."/>
            <person name="Kohara Y."/>
            <person name="Sugano S."/>
            <person name="Fujiyama A."/>
            <person name="Delaux P.-M."/>
            <person name="Quint M."/>
            <person name="TheiBen G."/>
            <person name="Hagemann M."/>
            <person name="Harholt J."/>
            <person name="Dunand C."/>
            <person name="Zachgo S."/>
            <person name="Langdale J."/>
            <person name="Maumus F."/>
            <person name="Straeten D.V.D."/>
            <person name="Gould S.B."/>
            <person name="Rensing S.A."/>
        </authorList>
    </citation>
    <scope>NUCLEOTIDE SEQUENCE [LARGE SCALE GENOMIC DNA]</scope>
    <source>
        <strain evidence="3 4">S276</strain>
    </source>
</reference>
<dbReference type="AlphaFoldDB" id="A0A388LF59"/>
<protein>
    <recommendedName>
        <fullName evidence="2">OCRE domain-containing protein</fullName>
    </recommendedName>
</protein>
<gene>
    <name evidence="3" type="ORF">CBR_g31506</name>
</gene>
<accession>A0A388LF59</accession>
<dbReference type="OrthoDB" id="331341at2759"/>
<dbReference type="PANTHER" id="PTHR13138">
    <property type="entry name" value="PROTEIN LIN1"/>
    <property type="match status" value="1"/>
</dbReference>
<dbReference type="PANTHER" id="PTHR13138:SF3">
    <property type="entry name" value="CD2 ANTIGEN CYTOPLASMIC TAIL-BINDING PROTEIN 2"/>
    <property type="match status" value="1"/>
</dbReference>
<evidence type="ECO:0000259" key="2">
    <source>
        <dbReference type="Pfam" id="PF17780"/>
    </source>
</evidence>
<feature type="region of interest" description="Disordered" evidence="1">
    <location>
        <begin position="298"/>
        <end position="413"/>
    </location>
</feature>
<dbReference type="EMBL" id="BFEA01000361">
    <property type="protein sequence ID" value="GBG80949.1"/>
    <property type="molecule type" value="Genomic_DNA"/>
</dbReference>
<name>A0A388LF59_CHABU</name>
<organism evidence="3 4">
    <name type="scientific">Chara braunii</name>
    <name type="common">Braun's stonewort</name>
    <dbReference type="NCBI Taxonomy" id="69332"/>
    <lineage>
        <taxon>Eukaryota</taxon>
        <taxon>Viridiplantae</taxon>
        <taxon>Streptophyta</taxon>
        <taxon>Charophyceae</taxon>
        <taxon>Charales</taxon>
        <taxon>Characeae</taxon>
        <taxon>Chara</taxon>
    </lineage>
</organism>
<feature type="compositionally biased region" description="Basic and acidic residues" evidence="1">
    <location>
        <begin position="303"/>
        <end position="333"/>
    </location>
</feature>
<feature type="region of interest" description="Disordered" evidence="1">
    <location>
        <begin position="1"/>
        <end position="37"/>
    </location>
</feature>
<dbReference type="Gramene" id="GBG80949">
    <property type="protein sequence ID" value="GBG80949"/>
    <property type="gene ID" value="CBR_g31506"/>
</dbReference>
<dbReference type="InterPro" id="IPR039905">
    <property type="entry name" value="CD2BP2/Lin1"/>
</dbReference>
<dbReference type="Proteomes" id="UP000265515">
    <property type="component" value="Unassembled WGS sequence"/>
</dbReference>
<dbReference type="STRING" id="69332.A0A388LF59"/>
<proteinExistence type="predicted"/>
<feature type="region of interest" description="Disordered" evidence="1">
    <location>
        <begin position="70"/>
        <end position="92"/>
    </location>
</feature>
<comment type="caution">
    <text evidence="3">The sequence shown here is derived from an EMBL/GenBank/DDBJ whole genome shotgun (WGS) entry which is preliminary data.</text>
</comment>
<dbReference type="GO" id="GO:0005682">
    <property type="term" value="C:U5 snRNP"/>
    <property type="evidence" value="ECO:0007669"/>
    <property type="project" value="InterPro"/>
</dbReference>